<accession>A0AC61R7U5</accession>
<dbReference type="EMBL" id="SRYG01000010">
    <property type="protein sequence ID" value="TGY66037.1"/>
    <property type="molecule type" value="Genomic_DNA"/>
</dbReference>
<gene>
    <name evidence="1" type="ORF">E5336_05995</name>
</gene>
<proteinExistence type="predicted"/>
<name>A0AC61R7U5_9FIRM</name>
<reference evidence="1" key="1">
    <citation type="submission" date="2019-04" db="EMBL/GenBank/DDBJ databases">
        <title>Microbes associate with the intestines of laboratory mice.</title>
        <authorList>
            <person name="Navarre W."/>
            <person name="Wong E."/>
            <person name="Huang K."/>
            <person name="Tropini C."/>
            <person name="Ng K."/>
            <person name="Yu B."/>
        </authorList>
    </citation>
    <scope>NUCLEOTIDE SEQUENCE</scope>
    <source>
        <strain evidence="1">NM09_H32</strain>
    </source>
</reference>
<evidence type="ECO:0000313" key="2">
    <source>
        <dbReference type="Proteomes" id="UP000308836"/>
    </source>
</evidence>
<protein>
    <submittedName>
        <fullName evidence="1">AIM24 family protein</fullName>
    </submittedName>
</protein>
<sequence>MYTIKNLKNNPNIEMTAQAGPFTIWEYKQERSTNIADASMEYYASKMNIRKRQVLCQVSRGEGIVLQAGAMQWTAGNVNATTGVKGVGDFFGKMIGGSVTGEAGIKPEYQGEGVVMTEPTYKYLLPVDVSEWGSGIVLEDGMFLACSERLERKVVSRKSLSSAVAGNEGLFNLCLRGSGVAILESRYPKEELIEITLENDELKIDGSMAVAWSADLQFTVERAGKTLVGSAASGEGLVNVFRGTGKVLMAPVA</sequence>
<comment type="caution">
    <text evidence="1">The sequence shown here is derived from an EMBL/GenBank/DDBJ whole genome shotgun (WGS) entry which is preliminary data.</text>
</comment>
<dbReference type="Proteomes" id="UP000308836">
    <property type="component" value="Unassembled WGS sequence"/>
</dbReference>
<evidence type="ECO:0000313" key="1">
    <source>
        <dbReference type="EMBL" id="TGY66037.1"/>
    </source>
</evidence>
<keyword evidence="2" id="KW-1185">Reference proteome</keyword>
<organism evidence="1 2">
    <name type="scientific">Dubosiella muris</name>
    <dbReference type="NCBI Taxonomy" id="3038133"/>
    <lineage>
        <taxon>Bacteria</taxon>
        <taxon>Bacillati</taxon>
        <taxon>Bacillota</taxon>
        <taxon>Erysipelotrichia</taxon>
        <taxon>Erysipelotrichales</taxon>
        <taxon>Erysipelotrichaceae</taxon>
        <taxon>Dubosiella</taxon>
    </lineage>
</organism>